<dbReference type="Gene3D" id="3.40.50.10170">
    <property type="match status" value="1"/>
</dbReference>
<dbReference type="SMART" id="SM01120">
    <property type="entry name" value="Dak2"/>
    <property type="match status" value="1"/>
</dbReference>
<dbReference type="OrthoDB" id="9760324at2"/>
<dbReference type="RefSeq" id="WP_066852841.1">
    <property type="nucleotide sequence ID" value="NZ_JXMS01000004.1"/>
</dbReference>
<dbReference type="PANTHER" id="PTHR33434:SF4">
    <property type="entry name" value="PHOSPHATASE PROTEIN"/>
    <property type="match status" value="1"/>
</dbReference>
<name>A0A1B7XJT7_9BACT</name>
<dbReference type="Proteomes" id="UP000091979">
    <property type="component" value="Unassembled WGS sequence"/>
</dbReference>
<dbReference type="NCBIfam" id="TIGR00762">
    <property type="entry name" value="DegV"/>
    <property type="match status" value="1"/>
</dbReference>
<dbReference type="InterPro" id="IPR033470">
    <property type="entry name" value="FakA-like_C"/>
</dbReference>
<gene>
    <name evidence="3" type="ORF">SP90_04020</name>
</gene>
<dbReference type="SUPFAM" id="SSF101473">
    <property type="entry name" value="DhaL-like"/>
    <property type="match status" value="1"/>
</dbReference>
<dbReference type="STRING" id="1560234.SP90_04020"/>
<evidence type="ECO:0000256" key="1">
    <source>
        <dbReference type="ARBA" id="ARBA00023121"/>
    </source>
</evidence>
<sequence>MKSSSTRIQYLDGIRFKRVVNAAAKRLIEKHGHLNDINVFPVPDGDTGSNMAGTMDNVVKKSAHALDQSIGKMSEIIAESALLGARGNSGVILAQFLCGFSEGVKDLQRVTLKDFSDAASNASRRALEAISEPKEGTILTVIRDWSDHLSANHHNYNNFHDLLYDSLEHAKQSVLATKEKLASLKAADVVDAGALGFVYLLEGIVDFTERGSLDRQEEQSIIPEPSQAVHDRVAVESLTYSFCTECMVTGENIDLEALRREIGALGDSLVVAGTSAKARVHVHTNEPETVFELAAEYGEVSHQKKEDMLEQHRNLLTTKEQRTGILTDSTCDLPDELLKKYDIHVAPLKLYIDDKELLDKVDISTEKFNKMLPESKSVKTSQPSPGHYKALYESLKANYEEVLALHVMAVHSGTYQSSKNMGASILDDPHAIDTYTVTGGLGLVTLEAAKLAKQGLGAKEIAERVEAMRKNVFVLVAMDTVDFAVRGGRLSKNIGTIAKLLNIKPVIEFATRNEGLCAIAAKCFGVRHSEARLIKLLKQRVKGKTNLRFAITHVEAPDKAKRLAEMIKKEFHSDIEFELQAAPVLGCYSGPGACAVSVLCDS</sequence>
<dbReference type="PANTHER" id="PTHR33434">
    <property type="entry name" value="DEGV DOMAIN-CONTAINING PROTEIN DR_1986-RELATED"/>
    <property type="match status" value="1"/>
</dbReference>
<reference evidence="3 4" key="1">
    <citation type="submission" date="2015-01" db="EMBL/GenBank/DDBJ databases">
        <title>Desulfovibrio sp. JC271 draft genome sequence.</title>
        <authorList>
            <person name="Shivani Y."/>
            <person name="Subhash Y."/>
            <person name="Sasikala C."/>
            <person name="Ramana C.V."/>
        </authorList>
    </citation>
    <scope>NUCLEOTIDE SEQUENCE [LARGE SCALE GENOMIC DNA]</scope>
    <source>
        <strain evidence="3 4">JC271</strain>
    </source>
</reference>
<dbReference type="GO" id="GO:0004371">
    <property type="term" value="F:glycerone kinase activity"/>
    <property type="evidence" value="ECO:0007669"/>
    <property type="project" value="InterPro"/>
</dbReference>
<evidence type="ECO:0000313" key="3">
    <source>
        <dbReference type="EMBL" id="OBQ55773.1"/>
    </source>
</evidence>
<dbReference type="SUPFAM" id="SSF82549">
    <property type="entry name" value="DAK1/DegV-like"/>
    <property type="match status" value="1"/>
</dbReference>
<dbReference type="InterPro" id="IPR036117">
    <property type="entry name" value="DhaL_dom_sf"/>
</dbReference>
<feature type="domain" description="DhaL" evidence="2">
    <location>
        <begin position="14"/>
        <end position="206"/>
    </location>
</feature>
<dbReference type="Pfam" id="PF02734">
    <property type="entry name" value="Dak2"/>
    <property type="match status" value="1"/>
</dbReference>
<evidence type="ECO:0000313" key="4">
    <source>
        <dbReference type="Proteomes" id="UP000091979"/>
    </source>
</evidence>
<dbReference type="InterPro" id="IPR003797">
    <property type="entry name" value="DegV"/>
</dbReference>
<comment type="caution">
    <text evidence="3">The sequence shown here is derived from an EMBL/GenBank/DDBJ whole genome shotgun (WGS) entry which is preliminary data.</text>
</comment>
<dbReference type="InterPro" id="IPR004007">
    <property type="entry name" value="DhaL_dom"/>
</dbReference>
<evidence type="ECO:0000259" key="2">
    <source>
        <dbReference type="PROSITE" id="PS51480"/>
    </source>
</evidence>
<dbReference type="InterPro" id="IPR043168">
    <property type="entry name" value="DegV_C"/>
</dbReference>
<dbReference type="Gene3D" id="3.30.1180.10">
    <property type="match status" value="1"/>
</dbReference>
<dbReference type="GO" id="GO:0006071">
    <property type="term" value="P:glycerol metabolic process"/>
    <property type="evidence" value="ECO:0007669"/>
    <property type="project" value="InterPro"/>
</dbReference>
<keyword evidence="3" id="KW-0418">Kinase</keyword>
<dbReference type="PROSITE" id="PS51482">
    <property type="entry name" value="DEGV"/>
    <property type="match status" value="1"/>
</dbReference>
<organism evidence="3 4">
    <name type="scientific">Halodesulfovibrio spirochaetisodalis</name>
    <dbReference type="NCBI Taxonomy" id="1560234"/>
    <lineage>
        <taxon>Bacteria</taxon>
        <taxon>Pseudomonadati</taxon>
        <taxon>Thermodesulfobacteriota</taxon>
        <taxon>Desulfovibrionia</taxon>
        <taxon>Desulfovibrionales</taxon>
        <taxon>Desulfovibrionaceae</taxon>
        <taxon>Halodesulfovibrio</taxon>
    </lineage>
</organism>
<dbReference type="InterPro" id="IPR048394">
    <property type="entry name" value="FakA-like_M"/>
</dbReference>
<keyword evidence="1" id="KW-0446">Lipid-binding</keyword>
<keyword evidence="4" id="KW-1185">Reference proteome</keyword>
<keyword evidence="3" id="KW-0808">Transferase</keyword>
<protein>
    <submittedName>
        <fullName evidence="3">Dihydroxyacetone kinase</fullName>
    </submittedName>
</protein>
<accession>A0A1B7XJT7</accession>
<dbReference type="EMBL" id="JXMS01000004">
    <property type="protein sequence ID" value="OBQ55773.1"/>
    <property type="molecule type" value="Genomic_DNA"/>
</dbReference>
<dbReference type="Pfam" id="PF02645">
    <property type="entry name" value="DegV"/>
    <property type="match status" value="1"/>
</dbReference>
<dbReference type="Gene3D" id="1.25.40.340">
    <property type="match status" value="1"/>
</dbReference>
<dbReference type="SMART" id="SM01121">
    <property type="entry name" value="Dak1_2"/>
    <property type="match status" value="1"/>
</dbReference>
<dbReference type="InterPro" id="IPR050270">
    <property type="entry name" value="DegV_domain_contain"/>
</dbReference>
<dbReference type="GO" id="GO:0008289">
    <property type="term" value="F:lipid binding"/>
    <property type="evidence" value="ECO:0007669"/>
    <property type="project" value="UniProtKB-KW"/>
</dbReference>
<dbReference type="PROSITE" id="PS51480">
    <property type="entry name" value="DHAL"/>
    <property type="match status" value="1"/>
</dbReference>
<dbReference type="AlphaFoldDB" id="A0A1B7XJT7"/>
<dbReference type="Pfam" id="PF21645">
    <property type="entry name" value="FakA-like_M"/>
    <property type="match status" value="1"/>
</dbReference>
<dbReference type="PATRIC" id="fig|1560234.3.peg.2665"/>
<proteinExistence type="predicted"/>